<organism evidence="2 3">
    <name type="scientific">Aspergillus candidus</name>
    <dbReference type="NCBI Taxonomy" id="41067"/>
    <lineage>
        <taxon>Eukaryota</taxon>
        <taxon>Fungi</taxon>
        <taxon>Dikarya</taxon>
        <taxon>Ascomycota</taxon>
        <taxon>Pezizomycotina</taxon>
        <taxon>Eurotiomycetes</taxon>
        <taxon>Eurotiomycetidae</taxon>
        <taxon>Eurotiales</taxon>
        <taxon>Aspergillaceae</taxon>
        <taxon>Aspergillus</taxon>
        <taxon>Aspergillus subgen. Circumdati</taxon>
    </lineage>
</organism>
<dbReference type="EMBL" id="KZ559128">
    <property type="protein sequence ID" value="PLB39731.1"/>
    <property type="molecule type" value="Genomic_DNA"/>
</dbReference>
<accession>A0A2I2FGH8</accession>
<evidence type="ECO:0000256" key="1">
    <source>
        <dbReference type="SAM" id="Phobius"/>
    </source>
</evidence>
<keyword evidence="1" id="KW-0812">Transmembrane</keyword>
<dbReference type="RefSeq" id="XP_024673743.1">
    <property type="nucleotide sequence ID" value="XM_024811967.1"/>
</dbReference>
<protein>
    <submittedName>
        <fullName evidence="2">Uncharacterized protein</fullName>
    </submittedName>
</protein>
<gene>
    <name evidence="2" type="ORF">BDW47DRAFT_102990</name>
</gene>
<dbReference type="Proteomes" id="UP000234585">
    <property type="component" value="Unassembled WGS sequence"/>
</dbReference>
<sequence>MEHRGQISVPIVSPLTPLPIWVFWMVVGKVILIDLPCQRERIQPGIPSMTADENHFWDRG</sequence>
<keyword evidence="3" id="KW-1185">Reference proteome</keyword>
<proteinExistence type="predicted"/>
<evidence type="ECO:0000313" key="3">
    <source>
        <dbReference type="Proteomes" id="UP000234585"/>
    </source>
</evidence>
<keyword evidence="1" id="KW-1133">Transmembrane helix</keyword>
<keyword evidence="1" id="KW-0472">Membrane</keyword>
<evidence type="ECO:0000313" key="2">
    <source>
        <dbReference type="EMBL" id="PLB39731.1"/>
    </source>
</evidence>
<feature type="transmembrane region" description="Helical" evidence="1">
    <location>
        <begin position="20"/>
        <end position="37"/>
    </location>
</feature>
<reference evidence="2 3" key="1">
    <citation type="submission" date="2017-12" db="EMBL/GenBank/DDBJ databases">
        <authorList>
            <consortium name="DOE Joint Genome Institute"/>
            <person name="Haridas S."/>
            <person name="Kjaerbolling I."/>
            <person name="Vesth T.C."/>
            <person name="Frisvad J.C."/>
            <person name="Nybo J.L."/>
            <person name="Theobald S."/>
            <person name="Kuo A."/>
            <person name="Bowyer P."/>
            <person name="Matsuda Y."/>
            <person name="Mondo S."/>
            <person name="Lyhne E.K."/>
            <person name="Kogle M.E."/>
            <person name="Clum A."/>
            <person name="Lipzen A."/>
            <person name="Salamov A."/>
            <person name="Ngan C.Y."/>
            <person name="Daum C."/>
            <person name="Chiniquy J."/>
            <person name="Barry K."/>
            <person name="LaButti K."/>
            <person name="Simmons B.A."/>
            <person name="Magnuson J.K."/>
            <person name="Mortensen U.H."/>
            <person name="Larsen T.O."/>
            <person name="Grigoriev I.V."/>
            <person name="Baker S.E."/>
            <person name="Andersen M.R."/>
            <person name="Nordberg H.P."/>
            <person name="Cantor M.N."/>
            <person name="Hua S.X."/>
        </authorList>
    </citation>
    <scope>NUCLEOTIDE SEQUENCE [LARGE SCALE GENOMIC DNA]</scope>
    <source>
        <strain evidence="2 3">CBS 102.13</strain>
    </source>
</reference>
<dbReference type="AlphaFoldDB" id="A0A2I2FGH8"/>
<dbReference type="GeneID" id="36519127"/>
<name>A0A2I2FGH8_ASPCN</name>